<accession>A0A090QK24</accession>
<dbReference type="STRING" id="754436.JCM19237_5057"/>
<evidence type="ECO:0000313" key="2">
    <source>
        <dbReference type="Proteomes" id="UP000029227"/>
    </source>
</evidence>
<organism evidence="1 2">
    <name type="scientific">Photobacterium aphoticum</name>
    <dbReference type="NCBI Taxonomy" id="754436"/>
    <lineage>
        <taxon>Bacteria</taxon>
        <taxon>Pseudomonadati</taxon>
        <taxon>Pseudomonadota</taxon>
        <taxon>Gammaproteobacteria</taxon>
        <taxon>Vibrionales</taxon>
        <taxon>Vibrionaceae</taxon>
        <taxon>Photobacterium</taxon>
    </lineage>
</organism>
<dbReference type="InterPro" id="IPR043129">
    <property type="entry name" value="ATPase_NBD"/>
</dbReference>
<protein>
    <submittedName>
        <fullName evidence="1">Uncharacterized protein</fullName>
    </submittedName>
</protein>
<name>A0A090QK24_9GAMM</name>
<gene>
    <name evidence="1" type="ORF">JCM19237_5057</name>
</gene>
<evidence type="ECO:0000313" key="1">
    <source>
        <dbReference type="EMBL" id="GAL02164.1"/>
    </source>
</evidence>
<dbReference type="SUPFAM" id="SSF53067">
    <property type="entry name" value="Actin-like ATPase domain"/>
    <property type="match status" value="1"/>
</dbReference>
<dbReference type="AlphaFoldDB" id="A0A090QK24"/>
<sequence length="65" mass="6918">MPVKVVDQAETTVLGAAMYAFTGAGIYASITEAQDAMKPNFTVVLPQSGPQSQLQQQGQKELETC</sequence>
<dbReference type="EMBL" id="BBMN01000001">
    <property type="protein sequence ID" value="GAL02164.1"/>
    <property type="molecule type" value="Genomic_DNA"/>
</dbReference>
<dbReference type="Gene3D" id="3.30.420.40">
    <property type="match status" value="1"/>
</dbReference>
<comment type="caution">
    <text evidence="1">The sequence shown here is derived from an EMBL/GenBank/DDBJ whole genome shotgun (WGS) entry which is preliminary data.</text>
</comment>
<dbReference type="Proteomes" id="UP000029227">
    <property type="component" value="Unassembled WGS sequence"/>
</dbReference>
<proteinExistence type="predicted"/>
<reference evidence="1 2" key="1">
    <citation type="journal article" date="2014" name="Genome Announc.">
        <title>Draft Genome Sequences of Two Vibrionaceae Species, Vibrio ponticus C121 and Photobacterium aphoticum C119, Isolated as Coral Reef Microbiota.</title>
        <authorList>
            <person name="Al-saari N."/>
            <person name="Meirelles P.M."/>
            <person name="Mino S."/>
            <person name="Suda W."/>
            <person name="Oshima K."/>
            <person name="Hattori M."/>
            <person name="Ohkuma M."/>
            <person name="Thompson F.L."/>
            <person name="Gomez-Gil B."/>
            <person name="Sawabe T."/>
            <person name="Sawabe T."/>
        </authorList>
    </citation>
    <scope>NUCLEOTIDE SEQUENCE [LARGE SCALE GENOMIC DNA]</scope>
    <source>
        <strain evidence="1 2">JCM 19237</strain>
    </source>
</reference>